<gene>
    <name evidence="2" type="ORF">PQR62_16745</name>
</gene>
<keyword evidence="3" id="KW-1185">Reference proteome</keyword>
<dbReference type="EMBL" id="JAQQFM010000007">
    <property type="protein sequence ID" value="MFL9925927.1"/>
    <property type="molecule type" value="Genomic_DNA"/>
</dbReference>
<evidence type="ECO:0000313" key="3">
    <source>
        <dbReference type="Proteomes" id="UP001629246"/>
    </source>
</evidence>
<proteinExistence type="predicted"/>
<keyword evidence="1" id="KW-1133">Transmembrane helix</keyword>
<keyword evidence="1" id="KW-0472">Membrane</keyword>
<organism evidence="2 3">
    <name type="scientific">Herbaspirillum lusitanum</name>
    <dbReference type="NCBI Taxonomy" id="213312"/>
    <lineage>
        <taxon>Bacteria</taxon>
        <taxon>Pseudomonadati</taxon>
        <taxon>Pseudomonadota</taxon>
        <taxon>Betaproteobacteria</taxon>
        <taxon>Burkholderiales</taxon>
        <taxon>Oxalobacteraceae</taxon>
        <taxon>Herbaspirillum</taxon>
    </lineage>
</organism>
<reference evidence="2 3" key="1">
    <citation type="journal article" date="2024" name="Chem. Sci.">
        <title>Discovery of megapolipeptins by genome mining of a Burkholderiales bacteria collection.</title>
        <authorList>
            <person name="Paulo B.S."/>
            <person name="Recchia M.J.J."/>
            <person name="Lee S."/>
            <person name="Fergusson C.H."/>
            <person name="Romanowski S.B."/>
            <person name="Hernandez A."/>
            <person name="Krull N."/>
            <person name="Liu D.Y."/>
            <person name="Cavanagh H."/>
            <person name="Bos A."/>
            <person name="Gray C.A."/>
            <person name="Murphy B.T."/>
            <person name="Linington R.G."/>
            <person name="Eustaquio A.S."/>
        </authorList>
    </citation>
    <scope>NUCLEOTIDE SEQUENCE [LARGE SCALE GENOMIC DNA]</scope>
    <source>
        <strain evidence="2 3">RL21-008-BIB-A</strain>
    </source>
</reference>
<feature type="transmembrane region" description="Helical" evidence="1">
    <location>
        <begin position="92"/>
        <end position="112"/>
    </location>
</feature>
<sequence>MSARSPISESDLHAYADGLLPAERLAEVADYLQQQPGQLERLRVYRQQNQSLHLLYDDVLDEPLPPRFAAFLNTQAGASETARPQEKRRMPLLRWAAMLLLTVAGAVGGWVLHGAAQNSSVPWLAQSARSGVIRAAQTAPLELARQAAVAHAVYSPDVRRPVEIGADQEQALVTWLSKRIGSPMRAPKLATLGFELIGGRLLPGQSGPVAQFMYQDRGGQRLTLYVSRDQQQNQDTGFRFAEEGKINVFYWIDGEFGYALSGGISRADLSRIASAVYEQLELPAAAGTAKK</sequence>
<accession>A0ABW9ACA0</accession>
<evidence type="ECO:0000256" key="1">
    <source>
        <dbReference type="SAM" id="Phobius"/>
    </source>
</evidence>
<evidence type="ECO:0000313" key="2">
    <source>
        <dbReference type="EMBL" id="MFL9925927.1"/>
    </source>
</evidence>
<dbReference type="Proteomes" id="UP001629246">
    <property type="component" value="Unassembled WGS sequence"/>
</dbReference>
<comment type="caution">
    <text evidence="2">The sequence shown here is derived from an EMBL/GenBank/DDBJ whole genome shotgun (WGS) entry which is preliminary data.</text>
</comment>
<keyword evidence="1" id="KW-0812">Transmembrane</keyword>
<dbReference type="RefSeq" id="WP_408159127.1">
    <property type="nucleotide sequence ID" value="NZ_JAQQFM010000007.1"/>
</dbReference>
<name>A0ABW9ACA0_9BURK</name>
<protein>
    <submittedName>
        <fullName evidence="2">Anti-sigma factor</fullName>
    </submittedName>
</protein>